<dbReference type="EMBL" id="FMHV01000002">
    <property type="protein sequence ID" value="SCL29224.1"/>
    <property type="molecule type" value="Genomic_DNA"/>
</dbReference>
<dbReference type="OrthoDB" id="501880at2"/>
<dbReference type="NCBIfam" id="NF040570">
    <property type="entry name" value="guided_TnpB"/>
    <property type="match status" value="1"/>
</dbReference>
<dbReference type="RefSeq" id="WP_091342927.1">
    <property type="nucleotide sequence ID" value="NZ_FMHV01000002.1"/>
</dbReference>
<evidence type="ECO:0000256" key="2">
    <source>
        <dbReference type="SAM" id="MobiDB-lite"/>
    </source>
</evidence>
<dbReference type="AlphaFoldDB" id="A0A1C6SI63"/>
<dbReference type="Proteomes" id="UP000199413">
    <property type="component" value="Unassembled WGS sequence"/>
</dbReference>
<feature type="region of interest" description="Disordered" evidence="2">
    <location>
        <begin position="439"/>
        <end position="471"/>
    </location>
</feature>
<sequence length="471" mass="52735">MKVTRIAYSSRMNPGKYAALAEQARRLGWVRSEVWQRHGSINGVGAGLTDRQVRDRWLADGTHVRFAVLANAWKETVRDAMADIAANVAAAKVDVRRAIIRRTSAPVERKRMFTALKADQWAIDPFLSRQMRKHCKRGHNRTHDQIIVRADQHNSVTDARGRLWLAVPGLERRKMVKIPLSSAVAPTGTLRLILRGGRVEVHYQVDASQMRSSQRPCGQRAIGVDKGYTEALTDSDGTHHGTRLGQLLSSESDRLKERNRRRAKLRSIANTAALRGDHAKAHRIKANNLGTVKRDRQAARHRARVRTEIFTAVHEVVDKAATVIAEDLTKRFTGRKTLGKNVNRRLAAWTKGVTAEALTNVSERRGSALVPVNAAYTSQTCHQCGRFGRRSGDRLHCTRCGVVWQADVNAAINILHRAGDPDIALHTPHHAVKQILQDRTDRHRTRLPVQDSSPATAERRANHPNRSTMSK</sequence>
<evidence type="ECO:0000313" key="4">
    <source>
        <dbReference type="EMBL" id="SCL29224.1"/>
    </source>
</evidence>
<keyword evidence="5" id="KW-1185">Reference proteome</keyword>
<evidence type="ECO:0000313" key="5">
    <source>
        <dbReference type="Proteomes" id="UP000199413"/>
    </source>
</evidence>
<dbReference type="GO" id="GO:0003677">
    <property type="term" value="F:DNA binding"/>
    <property type="evidence" value="ECO:0007669"/>
    <property type="project" value="UniProtKB-KW"/>
</dbReference>
<gene>
    <name evidence="4" type="ORF">GA0070624_3842</name>
</gene>
<keyword evidence="1" id="KW-0238">DNA-binding</keyword>
<accession>A0A1C6SI63</accession>
<reference evidence="5" key="1">
    <citation type="submission" date="2016-06" db="EMBL/GenBank/DDBJ databases">
        <authorList>
            <person name="Varghese N."/>
            <person name="Submissions Spin"/>
        </authorList>
    </citation>
    <scope>NUCLEOTIDE SEQUENCE [LARGE SCALE GENOMIC DNA]</scope>
    <source>
        <strain evidence="5">DSM 45431</strain>
    </source>
</reference>
<proteinExistence type="predicted"/>
<dbReference type="Pfam" id="PF07282">
    <property type="entry name" value="Cas12f1-like_TNB"/>
    <property type="match status" value="1"/>
</dbReference>
<name>A0A1C6SI63_9ACTN</name>
<dbReference type="STRING" id="568872.GA0070624_3842"/>
<protein>
    <submittedName>
        <fullName evidence="4">Transposase</fullName>
    </submittedName>
</protein>
<feature type="domain" description="Cas12f1-like TNB" evidence="3">
    <location>
        <begin position="357"/>
        <end position="414"/>
    </location>
</feature>
<dbReference type="InterPro" id="IPR010095">
    <property type="entry name" value="Cas12f1-like_TNB"/>
</dbReference>
<organism evidence="4 5">
    <name type="scientific">Micromonospora rhizosphaerae</name>
    <dbReference type="NCBI Taxonomy" id="568872"/>
    <lineage>
        <taxon>Bacteria</taxon>
        <taxon>Bacillati</taxon>
        <taxon>Actinomycetota</taxon>
        <taxon>Actinomycetes</taxon>
        <taxon>Micromonosporales</taxon>
        <taxon>Micromonosporaceae</taxon>
        <taxon>Micromonospora</taxon>
    </lineage>
</organism>
<evidence type="ECO:0000256" key="1">
    <source>
        <dbReference type="ARBA" id="ARBA00023125"/>
    </source>
</evidence>
<evidence type="ECO:0000259" key="3">
    <source>
        <dbReference type="Pfam" id="PF07282"/>
    </source>
</evidence>